<dbReference type="STRING" id="61395.A0A1Y1WG12"/>
<dbReference type="PANTHER" id="PTHR11088:SF89">
    <property type="entry name" value="TRNA DIMETHYLALLYLTRANSFERASE"/>
    <property type="match status" value="1"/>
</dbReference>
<dbReference type="GO" id="GO:0005524">
    <property type="term" value="F:ATP binding"/>
    <property type="evidence" value="ECO:0007669"/>
    <property type="project" value="UniProtKB-KW"/>
</dbReference>
<dbReference type="InterPro" id="IPR027417">
    <property type="entry name" value="P-loop_NTPase"/>
</dbReference>
<protein>
    <recommendedName>
        <fullName evidence="5">tRNA dimethylallyltransferase</fullName>
        <ecNumber evidence="5">2.5.1.75</ecNumber>
    </recommendedName>
</protein>
<dbReference type="NCBIfam" id="TIGR00174">
    <property type="entry name" value="miaA"/>
    <property type="match status" value="1"/>
</dbReference>
<evidence type="ECO:0000256" key="2">
    <source>
        <dbReference type="ARBA" id="ARBA00022679"/>
    </source>
</evidence>
<dbReference type="GO" id="GO:0052381">
    <property type="term" value="F:tRNA dimethylallyltransferase activity"/>
    <property type="evidence" value="ECO:0007669"/>
    <property type="project" value="UniProtKB-EC"/>
</dbReference>
<comment type="catalytic activity">
    <reaction evidence="5">
        <text>adenosine(37) in tRNA + dimethylallyl diphosphate = N(6)-dimethylallyladenosine(37) in tRNA + diphosphate</text>
        <dbReference type="Rhea" id="RHEA:26482"/>
        <dbReference type="Rhea" id="RHEA-COMP:10162"/>
        <dbReference type="Rhea" id="RHEA-COMP:10375"/>
        <dbReference type="ChEBI" id="CHEBI:33019"/>
        <dbReference type="ChEBI" id="CHEBI:57623"/>
        <dbReference type="ChEBI" id="CHEBI:74411"/>
        <dbReference type="ChEBI" id="CHEBI:74415"/>
        <dbReference type="EC" id="2.5.1.75"/>
    </reaction>
</comment>
<dbReference type="HAMAP" id="MF_00185">
    <property type="entry name" value="IPP_trans"/>
    <property type="match status" value="1"/>
</dbReference>
<evidence type="ECO:0000256" key="1">
    <source>
        <dbReference type="ARBA" id="ARBA00005842"/>
    </source>
</evidence>
<evidence type="ECO:0000256" key="5">
    <source>
        <dbReference type="RuleBase" id="RU003783"/>
    </source>
</evidence>
<dbReference type="InterPro" id="IPR039657">
    <property type="entry name" value="Dimethylallyltransferase"/>
</dbReference>
<keyword evidence="3 6" id="KW-0547">Nucleotide-binding</keyword>
<evidence type="ECO:0000256" key="3">
    <source>
        <dbReference type="ARBA" id="ARBA00022741"/>
    </source>
</evidence>
<dbReference type="Gene3D" id="3.40.50.300">
    <property type="entry name" value="P-loop containing nucleotide triphosphate hydrolases"/>
    <property type="match status" value="1"/>
</dbReference>
<accession>A0A1Y1WG12</accession>
<evidence type="ECO:0000313" key="9">
    <source>
        <dbReference type="Proteomes" id="UP000193922"/>
    </source>
</evidence>
<dbReference type="Gene3D" id="1.10.20.140">
    <property type="match status" value="1"/>
</dbReference>
<evidence type="ECO:0000256" key="6">
    <source>
        <dbReference type="RuleBase" id="RU003785"/>
    </source>
</evidence>
<dbReference type="GeneID" id="63806851"/>
<dbReference type="AlphaFoldDB" id="A0A1Y1WG12"/>
<evidence type="ECO:0000256" key="7">
    <source>
        <dbReference type="SAM" id="MobiDB-lite"/>
    </source>
</evidence>
<keyword evidence="9" id="KW-1185">Reference proteome</keyword>
<keyword evidence="4 6" id="KW-0067">ATP-binding</keyword>
<dbReference type="OrthoDB" id="775260at2759"/>
<keyword evidence="5" id="KW-0819">tRNA processing</keyword>
<dbReference type="Proteomes" id="UP000193922">
    <property type="component" value="Unassembled WGS sequence"/>
</dbReference>
<comment type="caution">
    <text evidence="8">The sequence shown here is derived from an EMBL/GenBank/DDBJ whole genome shotgun (WGS) entry which is preliminary data.</text>
</comment>
<feature type="region of interest" description="Disordered" evidence="7">
    <location>
        <begin position="356"/>
        <end position="396"/>
    </location>
</feature>
<name>A0A1Y1WG12_9FUNG</name>
<evidence type="ECO:0000256" key="4">
    <source>
        <dbReference type="ARBA" id="ARBA00022840"/>
    </source>
</evidence>
<dbReference type="EMBL" id="MCFD01000003">
    <property type="protein sequence ID" value="ORX72278.1"/>
    <property type="molecule type" value="Genomic_DNA"/>
</dbReference>
<gene>
    <name evidence="8" type="ORF">DL89DRAFT_291479</name>
</gene>
<proteinExistence type="inferred from homology"/>
<dbReference type="SUPFAM" id="SSF52540">
    <property type="entry name" value="P-loop containing nucleoside triphosphate hydrolases"/>
    <property type="match status" value="2"/>
</dbReference>
<dbReference type="Gene3D" id="3.30.160.60">
    <property type="entry name" value="Classic Zinc Finger"/>
    <property type="match status" value="1"/>
</dbReference>
<dbReference type="GO" id="GO:0006400">
    <property type="term" value="P:tRNA modification"/>
    <property type="evidence" value="ECO:0007669"/>
    <property type="project" value="TreeGrafter"/>
</dbReference>
<reference evidence="8 9" key="1">
    <citation type="submission" date="2016-07" db="EMBL/GenBank/DDBJ databases">
        <title>Pervasive Adenine N6-methylation of Active Genes in Fungi.</title>
        <authorList>
            <consortium name="DOE Joint Genome Institute"/>
            <person name="Mondo S.J."/>
            <person name="Dannebaum R.O."/>
            <person name="Kuo R.C."/>
            <person name="Labutti K."/>
            <person name="Haridas S."/>
            <person name="Kuo A."/>
            <person name="Salamov A."/>
            <person name="Ahrendt S.R."/>
            <person name="Lipzen A."/>
            <person name="Sullivan W."/>
            <person name="Andreopoulos W.B."/>
            <person name="Clum A."/>
            <person name="Lindquist E."/>
            <person name="Daum C."/>
            <person name="Ramamoorthy G.K."/>
            <person name="Gryganskyi A."/>
            <person name="Culley D."/>
            <person name="Magnuson J.K."/>
            <person name="James T.Y."/>
            <person name="O'Malley M.A."/>
            <person name="Stajich J.E."/>
            <person name="Spatafora J.W."/>
            <person name="Visel A."/>
            <person name="Grigoriev I.V."/>
        </authorList>
    </citation>
    <scope>NUCLEOTIDE SEQUENCE [LARGE SCALE GENOMIC DNA]</scope>
    <source>
        <strain evidence="8 9">ATCC 12442</strain>
    </source>
</reference>
<dbReference type="PANTHER" id="PTHR11088">
    <property type="entry name" value="TRNA DIMETHYLALLYLTRANSFERASE"/>
    <property type="match status" value="1"/>
</dbReference>
<comment type="similarity">
    <text evidence="1 6">Belongs to the IPP transferase family.</text>
</comment>
<feature type="compositionally biased region" description="Basic residues" evidence="7">
    <location>
        <begin position="358"/>
        <end position="372"/>
    </location>
</feature>
<dbReference type="RefSeq" id="XP_040745702.1">
    <property type="nucleotide sequence ID" value="XM_040890203.1"/>
</dbReference>
<dbReference type="EC" id="2.5.1.75" evidence="5"/>
<sequence>MSLLRNGLIAITGTTGVGKSQLAIEIARAINGEVINADALQVYRGYPIITNKVTDAEMLGVPHHLLGTIGSSTEYTVQDFERDALQKIDEIHRRDRVPVLVGGTNYYIQSAMFRTALVSSMSRDAEEPQAEVEREFEATNASRTNQELWEELKKVDAPMAEKWHVNNRRKVLRSLEILHTTGKRHSAWVEESEQARKTADTLRFPTLLFWLYADTPVLNTRLDNRVDDMIERGMFDELQELHRDMQDPKALAPLGDDFTRGLTQAIGFREFKPYMEADHEDDRQKLKAQGIDDMKPRAYVLDATDLESWGASVKQKGIDIAKLFTSNAELPDPASLSDTAEKLLYEVWLNGDDEYKQHMRSRQHKKNTKYKKRMAEAGDARRKRAKVAAAEQDPDL</sequence>
<organism evidence="8 9">
    <name type="scientific">Linderina pennispora</name>
    <dbReference type="NCBI Taxonomy" id="61395"/>
    <lineage>
        <taxon>Eukaryota</taxon>
        <taxon>Fungi</taxon>
        <taxon>Fungi incertae sedis</taxon>
        <taxon>Zoopagomycota</taxon>
        <taxon>Kickxellomycotina</taxon>
        <taxon>Kickxellomycetes</taxon>
        <taxon>Kickxellales</taxon>
        <taxon>Kickxellaceae</taxon>
        <taxon>Linderina</taxon>
    </lineage>
</organism>
<dbReference type="Pfam" id="PF01715">
    <property type="entry name" value="IPPT"/>
    <property type="match status" value="1"/>
</dbReference>
<dbReference type="InterPro" id="IPR018022">
    <property type="entry name" value="IPT"/>
</dbReference>
<evidence type="ECO:0000313" key="8">
    <source>
        <dbReference type="EMBL" id="ORX72278.1"/>
    </source>
</evidence>
<keyword evidence="2 6" id="KW-0808">Transferase</keyword>
<dbReference type="GO" id="GO:0005739">
    <property type="term" value="C:mitochondrion"/>
    <property type="evidence" value="ECO:0007669"/>
    <property type="project" value="TreeGrafter"/>
</dbReference>